<dbReference type="Proteomes" id="UP000294656">
    <property type="component" value="Unassembled WGS sequence"/>
</dbReference>
<organism evidence="3 4">
    <name type="scientific">Marinomonas balearica</name>
    <dbReference type="NCBI Taxonomy" id="491947"/>
    <lineage>
        <taxon>Bacteria</taxon>
        <taxon>Pseudomonadati</taxon>
        <taxon>Pseudomonadota</taxon>
        <taxon>Gammaproteobacteria</taxon>
        <taxon>Oceanospirillales</taxon>
        <taxon>Oceanospirillaceae</taxon>
        <taxon>Marinomonas</taxon>
    </lineage>
</organism>
<dbReference type="InterPro" id="IPR014729">
    <property type="entry name" value="Rossmann-like_a/b/a_fold"/>
</dbReference>
<dbReference type="AlphaFoldDB" id="A0A4R6MEW6"/>
<feature type="domain" description="Electron transfer flavoprotein alpha/beta-subunit N-terminal" evidence="2">
    <location>
        <begin position="28"/>
        <end position="185"/>
    </location>
</feature>
<accession>A0A4R6MEW6</accession>
<keyword evidence="4" id="KW-1185">Reference proteome</keyword>
<evidence type="ECO:0000313" key="3">
    <source>
        <dbReference type="EMBL" id="TDO99815.1"/>
    </source>
</evidence>
<proteinExistence type="predicted"/>
<evidence type="ECO:0000256" key="1">
    <source>
        <dbReference type="ARBA" id="ARBA00022982"/>
    </source>
</evidence>
<gene>
    <name evidence="3" type="ORF">DFP79_0823</name>
</gene>
<dbReference type="EMBL" id="SNXC01000009">
    <property type="protein sequence ID" value="TDO99815.1"/>
    <property type="molecule type" value="Genomic_DNA"/>
</dbReference>
<reference evidence="3 4" key="1">
    <citation type="submission" date="2019-03" db="EMBL/GenBank/DDBJ databases">
        <title>Genomic Encyclopedia of Type Strains, Phase III (KMG-III): the genomes of soil and plant-associated and newly described type strains.</title>
        <authorList>
            <person name="Whitman W."/>
        </authorList>
    </citation>
    <scope>NUCLEOTIDE SEQUENCE [LARGE SCALE GENOMIC DNA]</scope>
    <source>
        <strain evidence="3 4">CECT 7378</strain>
    </source>
</reference>
<name>A0A4R6MEW6_9GAMM</name>
<protein>
    <submittedName>
        <fullName evidence="3">Electron transfer flavoprotein beta subunit</fullName>
    </submittedName>
</protein>
<dbReference type="SUPFAM" id="SSF52402">
    <property type="entry name" value="Adenine nucleotide alpha hydrolases-like"/>
    <property type="match status" value="1"/>
</dbReference>
<comment type="caution">
    <text evidence="3">The sequence shown here is derived from an EMBL/GenBank/DDBJ whole genome shotgun (WGS) entry which is preliminary data.</text>
</comment>
<evidence type="ECO:0000259" key="2">
    <source>
        <dbReference type="Pfam" id="PF01012"/>
    </source>
</evidence>
<dbReference type="RefSeq" id="WP_133502642.1">
    <property type="nucleotide sequence ID" value="NZ_SNXC01000009.1"/>
</dbReference>
<keyword evidence="1" id="KW-0249">Electron transport</keyword>
<keyword evidence="1" id="KW-0813">Transport</keyword>
<dbReference type="InterPro" id="IPR014730">
    <property type="entry name" value="ETF_a/b_N"/>
</dbReference>
<dbReference type="OrthoDB" id="5598152at2"/>
<evidence type="ECO:0000313" key="4">
    <source>
        <dbReference type="Proteomes" id="UP000294656"/>
    </source>
</evidence>
<sequence length="264" mass="28448">MQPNVISLVSIGRHPQSGRARRSEQDGRALELGLKLSGSHLQVAHAGAYDSTFSGSAEETVLRQYAGMGLKQMTVLKQSSDADVIPSLSHYLESQSAQVVLLGVRAESGESSGMVPYLLAESLGWPIVSRVADIVSIENGEAEVLLALPRGQRRSVTVTLPFIATVDNAAPEPRQTAYGPGQRAQFNAVDTPEVLDELRINWVEAPAKPRPKRLKVIKAKTAAERFKAATAKAQGGSGKVMKNESAQEKAQAIFDLLIEEKVIR</sequence>
<dbReference type="Pfam" id="PF01012">
    <property type="entry name" value="ETF"/>
    <property type="match status" value="1"/>
</dbReference>
<dbReference type="Gene3D" id="3.40.50.620">
    <property type="entry name" value="HUPs"/>
    <property type="match status" value="1"/>
</dbReference>